<dbReference type="Gene3D" id="3.40.50.2300">
    <property type="match status" value="1"/>
</dbReference>
<dbReference type="GO" id="GO:0005524">
    <property type="term" value="F:ATP binding"/>
    <property type="evidence" value="ECO:0007669"/>
    <property type="project" value="UniProtKB-KW"/>
</dbReference>
<dbReference type="PANTHER" id="PTHR43065">
    <property type="entry name" value="SENSOR HISTIDINE KINASE"/>
    <property type="match status" value="1"/>
</dbReference>
<dbReference type="Pfam" id="PF00512">
    <property type="entry name" value="HisKA"/>
    <property type="match status" value="1"/>
</dbReference>
<dbReference type="SUPFAM" id="SSF52172">
    <property type="entry name" value="CheY-like"/>
    <property type="match status" value="1"/>
</dbReference>
<evidence type="ECO:0000259" key="12">
    <source>
        <dbReference type="PROSITE" id="PS50112"/>
    </source>
</evidence>
<organism evidence="13 14">
    <name type="scientific">Segetibacter aerophilus</name>
    <dbReference type="NCBI Taxonomy" id="670293"/>
    <lineage>
        <taxon>Bacteria</taxon>
        <taxon>Pseudomonadati</taxon>
        <taxon>Bacteroidota</taxon>
        <taxon>Chitinophagia</taxon>
        <taxon>Chitinophagales</taxon>
        <taxon>Chitinophagaceae</taxon>
        <taxon>Segetibacter</taxon>
    </lineage>
</organism>
<dbReference type="CDD" id="cd00130">
    <property type="entry name" value="PAS"/>
    <property type="match status" value="1"/>
</dbReference>
<dbReference type="SUPFAM" id="SSF55874">
    <property type="entry name" value="ATPase domain of HSP90 chaperone/DNA topoisomerase II/histidine kinase"/>
    <property type="match status" value="1"/>
</dbReference>
<dbReference type="Gene3D" id="3.30.565.10">
    <property type="entry name" value="Histidine kinase-like ATPase, C-terminal domain"/>
    <property type="match status" value="1"/>
</dbReference>
<dbReference type="InterPro" id="IPR011006">
    <property type="entry name" value="CheY-like_superfamily"/>
</dbReference>
<dbReference type="SUPFAM" id="SSF55785">
    <property type="entry name" value="PYP-like sensor domain (PAS domain)"/>
    <property type="match status" value="1"/>
</dbReference>
<keyword evidence="8" id="KW-0902">Two-component regulatory system</keyword>
<evidence type="ECO:0000256" key="8">
    <source>
        <dbReference type="ARBA" id="ARBA00023012"/>
    </source>
</evidence>
<keyword evidence="7" id="KW-0067">ATP-binding</keyword>
<evidence type="ECO:0000313" key="14">
    <source>
        <dbReference type="Proteomes" id="UP000321513"/>
    </source>
</evidence>
<accession>A0A512BF21</accession>
<reference evidence="13 14" key="1">
    <citation type="submission" date="2019-07" db="EMBL/GenBank/DDBJ databases">
        <title>Whole genome shotgun sequence of Segetibacter aerophilus NBRC 106135.</title>
        <authorList>
            <person name="Hosoyama A."/>
            <person name="Uohara A."/>
            <person name="Ohji S."/>
            <person name="Ichikawa N."/>
        </authorList>
    </citation>
    <scope>NUCLEOTIDE SEQUENCE [LARGE SCALE GENOMIC DNA]</scope>
    <source>
        <strain evidence="13 14">NBRC 106135</strain>
    </source>
</reference>
<dbReference type="Pfam" id="PF00072">
    <property type="entry name" value="Response_reg"/>
    <property type="match status" value="1"/>
</dbReference>
<feature type="domain" description="PAS" evidence="12">
    <location>
        <begin position="139"/>
        <end position="206"/>
    </location>
</feature>
<keyword evidence="5" id="KW-0547">Nucleotide-binding</keyword>
<dbReference type="PROSITE" id="PS50110">
    <property type="entry name" value="RESPONSE_REGULATORY"/>
    <property type="match status" value="1"/>
</dbReference>
<dbReference type="GO" id="GO:0000155">
    <property type="term" value="F:phosphorelay sensor kinase activity"/>
    <property type="evidence" value="ECO:0007669"/>
    <property type="project" value="InterPro"/>
</dbReference>
<evidence type="ECO:0000259" key="10">
    <source>
        <dbReference type="PROSITE" id="PS50109"/>
    </source>
</evidence>
<dbReference type="SMART" id="SM00448">
    <property type="entry name" value="REC"/>
    <property type="match status" value="1"/>
</dbReference>
<dbReference type="RefSeq" id="WP_147204681.1">
    <property type="nucleotide sequence ID" value="NZ_BJYT01000011.1"/>
</dbReference>
<dbReference type="InterPro" id="IPR000014">
    <property type="entry name" value="PAS"/>
</dbReference>
<keyword evidence="3 9" id="KW-0597">Phosphoprotein</keyword>
<keyword evidence="14" id="KW-1185">Reference proteome</keyword>
<dbReference type="InterPro" id="IPR005467">
    <property type="entry name" value="His_kinase_dom"/>
</dbReference>
<dbReference type="SMART" id="SM00388">
    <property type="entry name" value="HisKA"/>
    <property type="match status" value="1"/>
</dbReference>
<evidence type="ECO:0000256" key="2">
    <source>
        <dbReference type="ARBA" id="ARBA00012438"/>
    </source>
</evidence>
<proteinExistence type="predicted"/>
<dbReference type="PROSITE" id="PS50109">
    <property type="entry name" value="HIS_KIN"/>
    <property type="match status" value="1"/>
</dbReference>
<dbReference type="InterPro" id="IPR004358">
    <property type="entry name" value="Sig_transdc_His_kin-like_C"/>
</dbReference>
<feature type="domain" description="Histidine kinase" evidence="10">
    <location>
        <begin position="274"/>
        <end position="481"/>
    </location>
</feature>
<dbReference type="Pfam" id="PF02518">
    <property type="entry name" value="HATPase_c"/>
    <property type="match status" value="1"/>
</dbReference>
<dbReference type="SUPFAM" id="SSF47384">
    <property type="entry name" value="Homodimeric domain of signal transducing histidine kinase"/>
    <property type="match status" value="1"/>
</dbReference>
<protein>
    <recommendedName>
        <fullName evidence="2">histidine kinase</fullName>
        <ecNumber evidence="2">2.7.13.3</ecNumber>
    </recommendedName>
</protein>
<name>A0A512BF21_9BACT</name>
<feature type="domain" description="Response regulatory" evidence="11">
    <location>
        <begin position="9"/>
        <end position="126"/>
    </location>
</feature>
<dbReference type="NCBIfam" id="TIGR00229">
    <property type="entry name" value="sensory_box"/>
    <property type="match status" value="1"/>
</dbReference>
<dbReference type="InterPro" id="IPR003661">
    <property type="entry name" value="HisK_dim/P_dom"/>
</dbReference>
<dbReference type="PANTHER" id="PTHR43065:SF46">
    <property type="entry name" value="C4-DICARBOXYLATE TRANSPORT SENSOR PROTEIN DCTB"/>
    <property type="match status" value="1"/>
</dbReference>
<dbReference type="EC" id="2.7.13.3" evidence="2"/>
<evidence type="ECO:0000256" key="6">
    <source>
        <dbReference type="ARBA" id="ARBA00022777"/>
    </source>
</evidence>
<dbReference type="InterPro" id="IPR003594">
    <property type="entry name" value="HATPase_dom"/>
</dbReference>
<evidence type="ECO:0000256" key="9">
    <source>
        <dbReference type="PROSITE-ProRule" id="PRU00169"/>
    </source>
</evidence>
<evidence type="ECO:0000313" key="13">
    <source>
        <dbReference type="EMBL" id="GEO10569.1"/>
    </source>
</evidence>
<dbReference type="OrthoDB" id="9806995at2"/>
<evidence type="ECO:0000256" key="4">
    <source>
        <dbReference type="ARBA" id="ARBA00022679"/>
    </source>
</evidence>
<dbReference type="PROSITE" id="PS50112">
    <property type="entry name" value="PAS"/>
    <property type="match status" value="1"/>
</dbReference>
<evidence type="ECO:0000256" key="1">
    <source>
        <dbReference type="ARBA" id="ARBA00000085"/>
    </source>
</evidence>
<dbReference type="SMART" id="SM00091">
    <property type="entry name" value="PAS"/>
    <property type="match status" value="1"/>
</dbReference>
<comment type="catalytic activity">
    <reaction evidence="1">
        <text>ATP + protein L-histidine = ADP + protein N-phospho-L-histidine.</text>
        <dbReference type="EC" id="2.7.13.3"/>
    </reaction>
</comment>
<keyword evidence="6" id="KW-0418">Kinase</keyword>
<gene>
    <name evidence="13" type="ORF">SAE01_30650</name>
</gene>
<evidence type="ECO:0000256" key="5">
    <source>
        <dbReference type="ARBA" id="ARBA00022741"/>
    </source>
</evidence>
<dbReference type="CDD" id="cd00156">
    <property type="entry name" value="REC"/>
    <property type="match status" value="1"/>
</dbReference>
<dbReference type="PRINTS" id="PR00344">
    <property type="entry name" value="BCTRLSENSOR"/>
</dbReference>
<dbReference type="InterPro" id="IPR001789">
    <property type="entry name" value="Sig_transdc_resp-reg_receiver"/>
</dbReference>
<keyword evidence="4" id="KW-0808">Transferase</keyword>
<dbReference type="EMBL" id="BJYT01000011">
    <property type="protein sequence ID" value="GEO10569.1"/>
    <property type="molecule type" value="Genomic_DNA"/>
</dbReference>
<dbReference type="SMART" id="SM00387">
    <property type="entry name" value="HATPase_c"/>
    <property type="match status" value="1"/>
</dbReference>
<evidence type="ECO:0000256" key="3">
    <source>
        <dbReference type="ARBA" id="ARBA00022553"/>
    </source>
</evidence>
<dbReference type="Pfam" id="PF13426">
    <property type="entry name" value="PAS_9"/>
    <property type="match status" value="1"/>
</dbReference>
<evidence type="ECO:0000256" key="7">
    <source>
        <dbReference type="ARBA" id="ARBA00022840"/>
    </source>
</evidence>
<comment type="caution">
    <text evidence="13">The sequence shown here is derived from an EMBL/GenBank/DDBJ whole genome shotgun (WGS) entry which is preliminary data.</text>
</comment>
<evidence type="ECO:0000259" key="11">
    <source>
        <dbReference type="PROSITE" id="PS50110"/>
    </source>
</evidence>
<feature type="modified residue" description="4-aspartylphosphate" evidence="9">
    <location>
        <position position="61"/>
    </location>
</feature>
<dbReference type="InterPro" id="IPR036097">
    <property type="entry name" value="HisK_dim/P_sf"/>
</dbReference>
<dbReference type="Proteomes" id="UP000321513">
    <property type="component" value="Unassembled WGS sequence"/>
</dbReference>
<dbReference type="CDD" id="cd00082">
    <property type="entry name" value="HisKA"/>
    <property type="match status" value="1"/>
</dbReference>
<dbReference type="Gene3D" id="3.30.450.20">
    <property type="entry name" value="PAS domain"/>
    <property type="match status" value="1"/>
</dbReference>
<dbReference type="InterPro" id="IPR035965">
    <property type="entry name" value="PAS-like_dom_sf"/>
</dbReference>
<dbReference type="Gene3D" id="1.10.287.130">
    <property type="match status" value="1"/>
</dbReference>
<sequence>MNRQNQEKRILIVDDDEDDFFITSEYIKSIPANKFIVDWSYNYNDALKKLVSNEYDIYFVDYRLGIKTGMDLLNDAIQRGCEAPIILLTGKGTQEIDVKAMESGAYDYLIKSELNTEKLERCIRYSLERAASIQALKANERRYRSIFEKSKDVVFITDTEFRISEINYAATELLDYELDELIRRDIFSLFKNKSDRTYFADILDEIGEFYDYEVDLLAKNGEIKNCIISASIEINNNAEKYIQGIIHDNTSRKKAEKTSLQAEKLAATGRLVRTLAHEVRNPLNNINLSIEQLIQQAGDDDSKLYLDIVQRNGKRIGDLITELLNSARLSSQINLHKTSLQSAMDNAISAAIDRMTLKRIDLQVSYPEVDCFVLLDPEKIQLAFLNIIINAVEAMEEGVGILKITITTTEDEHIVEIKDNGSGISDENMSRLFEPYFTSKRNGMGLGLASTLNIIQSHNAHIDVKSEINIGTSFIIGFKKV</sequence>
<dbReference type="AlphaFoldDB" id="A0A512BF21"/>
<dbReference type="InterPro" id="IPR036890">
    <property type="entry name" value="HATPase_C_sf"/>
</dbReference>